<dbReference type="Pfam" id="PF06278">
    <property type="entry name" value="CNDH2_N"/>
    <property type="match status" value="1"/>
</dbReference>
<feature type="domain" description="Condensin II complex subunit H2 middle" evidence="10">
    <location>
        <begin position="152"/>
        <end position="305"/>
    </location>
</feature>
<evidence type="ECO:0000259" key="8">
    <source>
        <dbReference type="Pfam" id="PF06278"/>
    </source>
</evidence>
<evidence type="ECO:0000256" key="1">
    <source>
        <dbReference type="ARBA" id="ARBA00004123"/>
    </source>
</evidence>
<evidence type="ECO:0000313" key="11">
    <source>
        <dbReference type="EMBL" id="PSS01519.1"/>
    </source>
</evidence>
<evidence type="ECO:0000256" key="2">
    <source>
        <dbReference type="ARBA" id="ARBA00007844"/>
    </source>
</evidence>
<dbReference type="EMBL" id="NKQK01000020">
    <property type="protein sequence ID" value="PSS01519.1"/>
    <property type="molecule type" value="Genomic_DNA"/>
</dbReference>
<feature type="region of interest" description="Disordered" evidence="7">
    <location>
        <begin position="651"/>
        <end position="675"/>
    </location>
</feature>
<proteinExistence type="inferred from homology"/>
<dbReference type="OMA" id="FDPPEHK"/>
<dbReference type="STRING" id="1590841.A0A2R6Q3S7"/>
<dbReference type="InterPro" id="IPR031719">
    <property type="entry name" value="H2_M"/>
</dbReference>
<comment type="similarity">
    <text evidence="2">Belongs to the CND2 H2 (condensin-2 subunit 2) family.</text>
</comment>
<dbReference type="FunCoup" id="A0A2R6Q3S7">
    <property type="interactions" value="3504"/>
</dbReference>
<dbReference type="AlphaFoldDB" id="A0A2R6Q3S7"/>
<dbReference type="GO" id="GO:0005634">
    <property type="term" value="C:nucleus"/>
    <property type="evidence" value="ECO:0007669"/>
    <property type="project" value="UniProtKB-SubCell"/>
</dbReference>
<feature type="domain" description="Condensin-2 complex subunit H2 C-terminal" evidence="9">
    <location>
        <begin position="468"/>
        <end position="604"/>
    </location>
</feature>
<feature type="compositionally biased region" description="Basic and acidic residues" evidence="7">
    <location>
        <begin position="623"/>
        <end position="635"/>
    </location>
</feature>
<dbReference type="InterPro" id="IPR031737">
    <property type="entry name" value="CNDH2_C"/>
</dbReference>
<evidence type="ECO:0000313" key="12">
    <source>
        <dbReference type="Proteomes" id="UP000241394"/>
    </source>
</evidence>
<dbReference type="InParanoid" id="A0A2R6Q3S7"/>
<evidence type="ECO:0000259" key="9">
    <source>
        <dbReference type="Pfam" id="PF16858"/>
    </source>
</evidence>
<evidence type="ECO:0000256" key="7">
    <source>
        <dbReference type="SAM" id="MobiDB-lite"/>
    </source>
</evidence>
<name>A0A2R6Q3S7_ACTCC</name>
<dbReference type="InterPro" id="IPR023093">
    <property type="entry name" value="ScpA-like_C"/>
</dbReference>
<dbReference type="Gene3D" id="1.10.10.580">
    <property type="entry name" value="Structural maintenance of chromosome 1. Chain E"/>
    <property type="match status" value="1"/>
</dbReference>
<keyword evidence="5" id="KW-0539">Nucleus</keyword>
<sequence>MNSDRKEAETSGRFQTVQPLRDLESNWAVDLAKNLEEYLLKICSGEITGDDNTHFSVNFAEAALLLQGSIQVYSRKVEYLYSLVLHALEFISQKRQHDQPEGVSVQPEENGSHAVLDEENDQYWGFDDVPVEAKNSLDSSTCKDAKLNQFVRPPANLVVLEGDCLDSTGDGSELESYLLATSDLYRDFILLDPCDAVAVDSYLKDDKAGKWKNGTCRESSVASKSRKSFQSPINRSGGATRKSSAGKNQDANLNRYPTVDHGFEFSGGNIGPDRPSWSVPHNNIHGFEMDDGYSEPGDLDDSDDEEDPWKPLNPHEPGNLRVKPFKKVKSFRRQGMNSTKRVPITTQFPLARMHGTISPELSEVWEARHRASENQYEPKSLPLYEKLRHSLIHGGHETSDAFGDPRHGNEDNEYDTGGPDFGPPDFDIPDTTYEYEEVPLHPEKRDDNGVGFDTNEMYGPEGPSSQASLEDLCRSHLDALLANIAESEKQTELAARVSTWKQRIEENLEEQDSRAPFDIHEYGERVLEKLSMEGHSGNTTVSFAEVVRGQEKHDVARTFSSLLQLVNNGNVDLERGDTGSEPICYTAVSPFYVRLLSRDKGREEVQLRSLKKRVKSPLRKVCTKGEKDKSRREKSPAVSLSLKLGKVGTLRCTPEGKRRRKSRLVDPVDLHSSAG</sequence>
<organism evidence="11 12">
    <name type="scientific">Actinidia chinensis var. chinensis</name>
    <name type="common">Chinese soft-hair kiwi</name>
    <dbReference type="NCBI Taxonomy" id="1590841"/>
    <lineage>
        <taxon>Eukaryota</taxon>
        <taxon>Viridiplantae</taxon>
        <taxon>Streptophyta</taxon>
        <taxon>Embryophyta</taxon>
        <taxon>Tracheophyta</taxon>
        <taxon>Spermatophyta</taxon>
        <taxon>Magnoliopsida</taxon>
        <taxon>eudicotyledons</taxon>
        <taxon>Gunneridae</taxon>
        <taxon>Pentapetalae</taxon>
        <taxon>asterids</taxon>
        <taxon>Ericales</taxon>
        <taxon>Actinidiaceae</taxon>
        <taxon>Actinidia</taxon>
    </lineage>
</organism>
<dbReference type="Pfam" id="PF16869">
    <property type="entry name" value="CNDH2_M"/>
    <property type="match status" value="1"/>
</dbReference>
<keyword evidence="4" id="KW-0226">DNA condensation</keyword>
<evidence type="ECO:0000256" key="4">
    <source>
        <dbReference type="ARBA" id="ARBA00023067"/>
    </source>
</evidence>
<comment type="caution">
    <text evidence="11">The sequence shown here is derived from an EMBL/GenBank/DDBJ whole genome shotgun (WGS) entry which is preliminary data.</text>
</comment>
<dbReference type="PANTHER" id="PTHR14324">
    <property type="entry name" value="CONDENSIN-2 COMPLEX SUBUNIT H2"/>
    <property type="match status" value="1"/>
</dbReference>
<dbReference type="GO" id="GO:0010032">
    <property type="term" value="P:meiotic chromosome condensation"/>
    <property type="evidence" value="ECO:0007669"/>
    <property type="project" value="TreeGrafter"/>
</dbReference>
<feature type="compositionally biased region" description="Polar residues" evidence="7">
    <location>
        <begin position="241"/>
        <end position="252"/>
    </location>
</feature>
<evidence type="ECO:0000256" key="6">
    <source>
        <dbReference type="ARBA" id="ARBA00030479"/>
    </source>
</evidence>
<comment type="subcellular location">
    <subcellularLocation>
        <location evidence="1">Nucleus</location>
    </subcellularLocation>
</comment>
<dbReference type="InterPro" id="IPR009378">
    <property type="entry name" value="H2_N"/>
</dbReference>
<dbReference type="OrthoDB" id="10038475at2759"/>
<evidence type="ECO:0000256" key="3">
    <source>
        <dbReference type="ARBA" id="ARBA00016903"/>
    </source>
</evidence>
<dbReference type="Gramene" id="PSS01519">
    <property type="protein sequence ID" value="PSS01519"/>
    <property type="gene ID" value="CEY00_Acc22876"/>
</dbReference>
<feature type="compositionally biased region" description="Acidic residues" evidence="7">
    <location>
        <begin position="289"/>
        <end position="307"/>
    </location>
</feature>
<feature type="domain" description="Condensin II complex subunit H2 N-terminal" evidence="8">
    <location>
        <begin position="13"/>
        <end position="130"/>
    </location>
</feature>
<reference evidence="11 12" key="1">
    <citation type="submission" date="2017-07" db="EMBL/GenBank/DDBJ databases">
        <title>An improved, manually edited Actinidia chinensis var. chinensis (kiwifruit) genome highlights the challenges associated with draft genomes and gene prediction in plants.</title>
        <authorList>
            <person name="Pilkington S."/>
            <person name="Crowhurst R."/>
            <person name="Hilario E."/>
            <person name="Nardozza S."/>
            <person name="Fraser L."/>
            <person name="Peng Y."/>
            <person name="Gunaseelan K."/>
            <person name="Simpson R."/>
            <person name="Tahir J."/>
            <person name="Deroles S."/>
            <person name="Templeton K."/>
            <person name="Luo Z."/>
            <person name="Davy M."/>
            <person name="Cheng C."/>
            <person name="Mcneilage M."/>
            <person name="Scaglione D."/>
            <person name="Liu Y."/>
            <person name="Zhang Q."/>
            <person name="Datson P."/>
            <person name="De Silva N."/>
            <person name="Gardiner S."/>
            <person name="Bassett H."/>
            <person name="Chagne D."/>
            <person name="Mccallum J."/>
            <person name="Dzierzon H."/>
            <person name="Deng C."/>
            <person name="Wang Y.-Y."/>
            <person name="Barron N."/>
            <person name="Manako K."/>
            <person name="Bowen J."/>
            <person name="Foster T."/>
            <person name="Erridge Z."/>
            <person name="Tiffin H."/>
            <person name="Waite C."/>
            <person name="Davies K."/>
            <person name="Grierson E."/>
            <person name="Laing W."/>
            <person name="Kirk R."/>
            <person name="Chen X."/>
            <person name="Wood M."/>
            <person name="Montefiori M."/>
            <person name="Brummell D."/>
            <person name="Schwinn K."/>
            <person name="Catanach A."/>
            <person name="Fullerton C."/>
            <person name="Li D."/>
            <person name="Meiyalaghan S."/>
            <person name="Nieuwenhuizen N."/>
            <person name="Read N."/>
            <person name="Prakash R."/>
            <person name="Hunter D."/>
            <person name="Zhang H."/>
            <person name="Mckenzie M."/>
            <person name="Knabel M."/>
            <person name="Harris A."/>
            <person name="Allan A."/>
            <person name="Chen A."/>
            <person name="Janssen B."/>
            <person name="Plunkett B."/>
            <person name="Dwamena C."/>
            <person name="Voogd C."/>
            <person name="Leif D."/>
            <person name="Lafferty D."/>
            <person name="Souleyre E."/>
            <person name="Varkonyi-Gasic E."/>
            <person name="Gambi F."/>
            <person name="Hanley J."/>
            <person name="Yao J.-L."/>
            <person name="Cheung J."/>
            <person name="David K."/>
            <person name="Warren B."/>
            <person name="Marsh K."/>
            <person name="Snowden K."/>
            <person name="Lin-Wang K."/>
            <person name="Brian L."/>
            <person name="Martinez-Sanchez M."/>
            <person name="Wang M."/>
            <person name="Ileperuma N."/>
            <person name="Macnee N."/>
            <person name="Campin R."/>
            <person name="Mcatee P."/>
            <person name="Drummond R."/>
            <person name="Espley R."/>
            <person name="Ireland H."/>
            <person name="Wu R."/>
            <person name="Atkinson R."/>
            <person name="Karunairetnam S."/>
            <person name="Bulley S."/>
            <person name="Chunkath S."/>
            <person name="Hanley Z."/>
            <person name="Storey R."/>
            <person name="Thrimawithana A."/>
            <person name="Thomson S."/>
            <person name="David C."/>
            <person name="Testolin R."/>
        </authorList>
    </citation>
    <scope>NUCLEOTIDE SEQUENCE [LARGE SCALE GENOMIC DNA]</scope>
    <source>
        <strain evidence="12">cv. Red5</strain>
        <tissue evidence="11">Young leaf</tissue>
    </source>
</reference>
<feature type="region of interest" description="Disordered" evidence="7">
    <location>
        <begin position="222"/>
        <end position="321"/>
    </location>
</feature>
<dbReference type="GO" id="GO:0003682">
    <property type="term" value="F:chromatin binding"/>
    <property type="evidence" value="ECO:0007669"/>
    <property type="project" value="TreeGrafter"/>
</dbReference>
<dbReference type="Pfam" id="PF16858">
    <property type="entry name" value="CNDH2_C"/>
    <property type="match status" value="1"/>
</dbReference>
<dbReference type="PANTHER" id="PTHR14324:SF3">
    <property type="entry name" value="CONDENSIN-2 COMPLEX SUBUNIT H2"/>
    <property type="match status" value="1"/>
</dbReference>
<protein>
    <recommendedName>
        <fullName evidence="3">Condensin-2 complex subunit H2</fullName>
    </recommendedName>
    <alternativeName>
        <fullName evidence="6">Non-SMC condensin II complex subunit H2</fullName>
    </alternativeName>
</protein>
<accession>A0A2R6Q3S7</accession>
<keyword evidence="12" id="KW-1185">Reference proteome</keyword>
<gene>
    <name evidence="11" type="ORF">CEY00_Acc22876</name>
</gene>
<dbReference type="InterPro" id="IPR031739">
    <property type="entry name" value="Ncaph2"/>
</dbReference>
<evidence type="ECO:0000259" key="10">
    <source>
        <dbReference type="Pfam" id="PF16869"/>
    </source>
</evidence>
<dbReference type="GO" id="GO:0051306">
    <property type="term" value="P:mitotic sister chromatid separation"/>
    <property type="evidence" value="ECO:0007669"/>
    <property type="project" value="TreeGrafter"/>
</dbReference>
<evidence type="ECO:0000256" key="5">
    <source>
        <dbReference type="ARBA" id="ARBA00023242"/>
    </source>
</evidence>
<feature type="compositionally biased region" description="Polar residues" evidence="7">
    <location>
        <begin position="222"/>
        <end position="234"/>
    </location>
</feature>
<dbReference type="GO" id="GO:0000796">
    <property type="term" value="C:condensin complex"/>
    <property type="evidence" value="ECO:0007669"/>
    <property type="project" value="TreeGrafter"/>
</dbReference>
<feature type="region of interest" description="Disordered" evidence="7">
    <location>
        <begin position="618"/>
        <end position="639"/>
    </location>
</feature>
<dbReference type="Proteomes" id="UP000241394">
    <property type="component" value="Chromosome LG20"/>
</dbReference>
<reference evidence="12" key="2">
    <citation type="journal article" date="2018" name="BMC Genomics">
        <title>A manually annotated Actinidia chinensis var. chinensis (kiwifruit) genome highlights the challenges associated with draft genomes and gene prediction in plants.</title>
        <authorList>
            <person name="Pilkington S.M."/>
            <person name="Crowhurst R."/>
            <person name="Hilario E."/>
            <person name="Nardozza S."/>
            <person name="Fraser L."/>
            <person name="Peng Y."/>
            <person name="Gunaseelan K."/>
            <person name="Simpson R."/>
            <person name="Tahir J."/>
            <person name="Deroles S.C."/>
            <person name="Templeton K."/>
            <person name="Luo Z."/>
            <person name="Davy M."/>
            <person name="Cheng C."/>
            <person name="McNeilage M."/>
            <person name="Scaglione D."/>
            <person name="Liu Y."/>
            <person name="Zhang Q."/>
            <person name="Datson P."/>
            <person name="De Silva N."/>
            <person name="Gardiner S.E."/>
            <person name="Bassett H."/>
            <person name="Chagne D."/>
            <person name="McCallum J."/>
            <person name="Dzierzon H."/>
            <person name="Deng C."/>
            <person name="Wang Y.Y."/>
            <person name="Barron L."/>
            <person name="Manako K."/>
            <person name="Bowen J."/>
            <person name="Foster T.M."/>
            <person name="Erridge Z.A."/>
            <person name="Tiffin H."/>
            <person name="Waite C.N."/>
            <person name="Davies K.M."/>
            <person name="Grierson E.P."/>
            <person name="Laing W.A."/>
            <person name="Kirk R."/>
            <person name="Chen X."/>
            <person name="Wood M."/>
            <person name="Montefiori M."/>
            <person name="Brummell D.A."/>
            <person name="Schwinn K.E."/>
            <person name="Catanach A."/>
            <person name="Fullerton C."/>
            <person name="Li D."/>
            <person name="Meiyalaghan S."/>
            <person name="Nieuwenhuizen N."/>
            <person name="Read N."/>
            <person name="Prakash R."/>
            <person name="Hunter D."/>
            <person name="Zhang H."/>
            <person name="McKenzie M."/>
            <person name="Knabel M."/>
            <person name="Harris A."/>
            <person name="Allan A.C."/>
            <person name="Gleave A."/>
            <person name="Chen A."/>
            <person name="Janssen B.J."/>
            <person name="Plunkett B."/>
            <person name="Ampomah-Dwamena C."/>
            <person name="Voogd C."/>
            <person name="Leif D."/>
            <person name="Lafferty D."/>
            <person name="Souleyre E.J.F."/>
            <person name="Varkonyi-Gasic E."/>
            <person name="Gambi F."/>
            <person name="Hanley J."/>
            <person name="Yao J.L."/>
            <person name="Cheung J."/>
            <person name="David K.M."/>
            <person name="Warren B."/>
            <person name="Marsh K."/>
            <person name="Snowden K.C."/>
            <person name="Lin-Wang K."/>
            <person name="Brian L."/>
            <person name="Martinez-Sanchez M."/>
            <person name="Wang M."/>
            <person name="Ileperuma N."/>
            <person name="Macnee N."/>
            <person name="Campin R."/>
            <person name="McAtee P."/>
            <person name="Drummond R.S.M."/>
            <person name="Espley R.V."/>
            <person name="Ireland H.S."/>
            <person name="Wu R."/>
            <person name="Atkinson R.G."/>
            <person name="Karunairetnam S."/>
            <person name="Bulley S."/>
            <person name="Chunkath S."/>
            <person name="Hanley Z."/>
            <person name="Storey R."/>
            <person name="Thrimawithana A.H."/>
            <person name="Thomson S."/>
            <person name="David C."/>
            <person name="Testolin R."/>
            <person name="Huang H."/>
            <person name="Hellens R.P."/>
            <person name="Schaffer R.J."/>
        </authorList>
    </citation>
    <scope>NUCLEOTIDE SEQUENCE [LARGE SCALE GENOMIC DNA]</scope>
    <source>
        <strain evidence="12">cv. Red5</strain>
    </source>
</reference>